<evidence type="ECO:0000256" key="8">
    <source>
        <dbReference type="SAM" id="Phobius"/>
    </source>
</evidence>
<feature type="domain" description="ABC3 transporter permease C-terminal" evidence="9">
    <location>
        <begin position="52"/>
        <end position="87"/>
    </location>
</feature>
<dbReference type="STRING" id="1424659.SAMN05216368_105298"/>
<dbReference type="Proteomes" id="UP000199639">
    <property type="component" value="Unassembled WGS sequence"/>
</dbReference>
<keyword evidence="2" id="KW-1003">Cell membrane</keyword>
<dbReference type="PANTHER" id="PTHR30572">
    <property type="entry name" value="MEMBRANE COMPONENT OF TRANSPORTER-RELATED"/>
    <property type="match status" value="1"/>
</dbReference>
<proteinExistence type="inferred from homology"/>
<evidence type="ECO:0000313" key="10">
    <source>
        <dbReference type="EMBL" id="SDN46392.1"/>
    </source>
</evidence>
<dbReference type="Gene3D" id="2.40.420.20">
    <property type="match status" value="1"/>
</dbReference>
<comment type="subcellular location">
    <subcellularLocation>
        <location evidence="1">Cell membrane</location>
        <topology evidence="1">Multi-pass membrane protein</topology>
    </subcellularLocation>
</comment>
<gene>
    <name evidence="10" type="ORF">SAMN05216368_105298</name>
</gene>
<dbReference type="InterPro" id="IPR050250">
    <property type="entry name" value="Macrolide_Exporter_MacB"/>
</dbReference>
<feature type="region of interest" description="Disordered" evidence="7">
    <location>
        <begin position="278"/>
        <end position="308"/>
    </location>
</feature>
<organism evidence="10 11">
    <name type="scientific">Cryobacterium flavum</name>
    <dbReference type="NCBI Taxonomy" id="1424659"/>
    <lineage>
        <taxon>Bacteria</taxon>
        <taxon>Bacillati</taxon>
        <taxon>Actinomycetota</taxon>
        <taxon>Actinomycetes</taxon>
        <taxon>Micrococcales</taxon>
        <taxon>Microbacteriaceae</taxon>
        <taxon>Cryobacterium</taxon>
    </lineage>
</organism>
<name>A0A5E9G0E6_9MICO</name>
<keyword evidence="3 8" id="KW-0812">Transmembrane</keyword>
<reference evidence="10 11" key="1">
    <citation type="submission" date="2016-10" db="EMBL/GenBank/DDBJ databases">
        <authorList>
            <person name="Varghese N."/>
            <person name="Submissions S."/>
        </authorList>
    </citation>
    <scope>NUCLEOTIDE SEQUENCE [LARGE SCALE GENOMIC DNA]</scope>
    <source>
        <strain evidence="10 11">CGMCC 1.11215</strain>
    </source>
</reference>
<evidence type="ECO:0000313" key="11">
    <source>
        <dbReference type="Proteomes" id="UP000199639"/>
    </source>
</evidence>
<evidence type="ECO:0000256" key="3">
    <source>
        <dbReference type="ARBA" id="ARBA00022692"/>
    </source>
</evidence>
<comment type="similarity">
    <text evidence="6">Belongs to the ABC-4 integral membrane protein family.</text>
</comment>
<feature type="transmembrane region" description="Helical" evidence="8">
    <location>
        <begin position="139"/>
        <end position="160"/>
    </location>
</feature>
<dbReference type="Pfam" id="PF02687">
    <property type="entry name" value="FtsX"/>
    <property type="match status" value="1"/>
</dbReference>
<dbReference type="InterPro" id="IPR003838">
    <property type="entry name" value="ABC3_permease_C"/>
</dbReference>
<evidence type="ECO:0000256" key="1">
    <source>
        <dbReference type="ARBA" id="ARBA00004651"/>
    </source>
</evidence>
<evidence type="ECO:0000256" key="5">
    <source>
        <dbReference type="ARBA" id="ARBA00023136"/>
    </source>
</evidence>
<feature type="transmembrane region" description="Helical" evidence="8">
    <location>
        <begin position="45"/>
        <end position="69"/>
    </location>
</feature>
<protein>
    <submittedName>
        <fullName evidence="10">FtsX-like permease family protein</fullName>
    </submittedName>
</protein>
<keyword evidence="4 8" id="KW-1133">Transmembrane helix</keyword>
<dbReference type="PANTHER" id="PTHR30572:SF4">
    <property type="entry name" value="ABC TRANSPORTER PERMEASE YTRF"/>
    <property type="match status" value="1"/>
</dbReference>
<dbReference type="GO" id="GO:0022857">
    <property type="term" value="F:transmembrane transporter activity"/>
    <property type="evidence" value="ECO:0007669"/>
    <property type="project" value="TreeGrafter"/>
</dbReference>
<keyword evidence="5 8" id="KW-0472">Membrane</keyword>
<dbReference type="GO" id="GO:0005886">
    <property type="term" value="C:plasma membrane"/>
    <property type="evidence" value="ECO:0007669"/>
    <property type="project" value="UniProtKB-SubCell"/>
</dbReference>
<evidence type="ECO:0000256" key="4">
    <source>
        <dbReference type="ARBA" id="ARBA00022989"/>
    </source>
</evidence>
<sequence>MELPLIYGGVPRLNLHSITDSTAADVTISSQDALVSTATAVYETLTILLTGVAALSLLVGGIGVMNIMLVSVSERTREIGLSKALGAPWLAPVAAWETRQMSKAGGEEVASAPDDAVLAPAAGPSAKNLRATRQKRRRLLAVGTVAALLVASGGGVAYAMTRSPEGDFGILNVSTSSTPSYTVQIALEGADPNLLNGASAAVTVEVASLNEVLAVPTSAVHVADSSYTVDLLKDGVSTSTVVKVGAVGSELTEIASGVNAGDEVILADLNAAIASTDTQTDSGLSGLGGDTSTVTRTPPIGVGGPPAG</sequence>
<evidence type="ECO:0000259" key="9">
    <source>
        <dbReference type="Pfam" id="PF02687"/>
    </source>
</evidence>
<dbReference type="EMBL" id="FNIB01000005">
    <property type="protein sequence ID" value="SDN46392.1"/>
    <property type="molecule type" value="Genomic_DNA"/>
</dbReference>
<evidence type="ECO:0000256" key="6">
    <source>
        <dbReference type="ARBA" id="ARBA00038076"/>
    </source>
</evidence>
<accession>A0A5E9G0E6</accession>
<evidence type="ECO:0000256" key="2">
    <source>
        <dbReference type="ARBA" id="ARBA00022475"/>
    </source>
</evidence>
<evidence type="ECO:0000256" key="7">
    <source>
        <dbReference type="SAM" id="MobiDB-lite"/>
    </source>
</evidence>
<dbReference type="AlphaFoldDB" id="A0A5E9G0E6"/>